<dbReference type="EMBL" id="AP024601">
    <property type="protein sequence ID" value="BCU80857.1"/>
    <property type="molecule type" value="Genomic_DNA"/>
</dbReference>
<evidence type="ECO:0000256" key="1">
    <source>
        <dbReference type="SAM" id="Phobius"/>
    </source>
</evidence>
<dbReference type="RefSeq" id="WP_212774167.1">
    <property type="nucleotide sequence ID" value="NZ_AP024601.1"/>
</dbReference>
<feature type="transmembrane region" description="Helical" evidence="1">
    <location>
        <begin position="20"/>
        <end position="44"/>
    </location>
</feature>
<dbReference type="KEGG" id="pabs:JIR001_06400"/>
<sequence length="247" mass="28406">MLLSLKQDWTLWTQQDWVDAAQIVSSVGQVLSAVLTLVTVFFAYSQINQARKDAQPEVAIFIAEDRRRHSIDIILTNVKSLPVFVKTFMLRYFDQSGRVITIGRQQLLRKGYINPYHRVNDPKSLLGMGNTYKVTLHSHCLNPSTMMSETSHIPRRAAARLRGIFTRLLGLRHARHHHIAELRFITPGVHPDPTVYFYAVIHHDVTINYWVYATTRKLKSHDDIKKAGILVATYAMPDYSKQVAKFH</sequence>
<evidence type="ECO:0000313" key="2">
    <source>
        <dbReference type="EMBL" id="BCU80857.1"/>
    </source>
</evidence>
<name>A0A8D5UF43_9BACL</name>
<proteinExistence type="predicted"/>
<dbReference type="Proteomes" id="UP000677436">
    <property type="component" value="Chromosome"/>
</dbReference>
<keyword evidence="1" id="KW-1133">Transmembrane helix</keyword>
<accession>A0A8D5UF43</accession>
<evidence type="ECO:0000313" key="3">
    <source>
        <dbReference type="Proteomes" id="UP000677436"/>
    </source>
</evidence>
<keyword evidence="1" id="KW-0472">Membrane</keyword>
<dbReference type="AlphaFoldDB" id="A0A8D5UF43"/>
<keyword evidence="1" id="KW-0812">Transmembrane</keyword>
<protein>
    <submittedName>
        <fullName evidence="2">Uncharacterized protein</fullName>
    </submittedName>
</protein>
<keyword evidence="3" id="KW-1185">Reference proteome</keyword>
<organism evidence="2 3">
    <name type="scientific">Polycladomyces abyssicola</name>
    <dbReference type="NCBI Taxonomy" id="1125966"/>
    <lineage>
        <taxon>Bacteria</taxon>
        <taxon>Bacillati</taxon>
        <taxon>Bacillota</taxon>
        <taxon>Bacilli</taxon>
        <taxon>Bacillales</taxon>
        <taxon>Thermoactinomycetaceae</taxon>
        <taxon>Polycladomyces</taxon>
    </lineage>
</organism>
<gene>
    <name evidence="2" type="ORF">JIR001_06400</name>
</gene>
<reference evidence="2" key="1">
    <citation type="journal article" date="2013" name="Int. J. Syst. Evol. Microbiol.">
        <title>Polycladomyces abyssicola gen. nov., sp. nov., a thermophilic filamentous bacterium isolated from hemipelagic sediment.</title>
        <authorList>
            <person name="Tsubouchi T."/>
            <person name="Shimane Y."/>
            <person name="Mori K."/>
            <person name="Usui K."/>
            <person name="Hiraki T."/>
            <person name="Tame A."/>
            <person name="Uematsu K."/>
            <person name="Maruyama T."/>
            <person name="Hatada Y."/>
        </authorList>
    </citation>
    <scope>NUCLEOTIDE SEQUENCE</scope>
    <source>
        <strain evidence="2">JIR-001</strain>
    </source>
</reference>
<reference evidence="2" key="2">
    <citation type="journal article" date="2021" name="Microbiol. Resour. Announc.">
        <title>Complete Genome Sequence of Polycladomyces abyssicola JIR-001T, Isolated from Hemipelagic Sediment in Deep Seawater.</title>
        <authorList>
            <person name="Tsubouchi T."/>
            <person name="Kaneko Y."/>
        </authorList>
    </citation>
    <scope>NUCLEOTIDE SEQUENCE</scope>
    <source>
        <strain evidence="2">JIR-001</strain>
    </source>
</reference>